<dbReference type="Proteomes" id="UP001617351">
    <property type="component" value="Unassembled WGS sequence"/>
</dbReference>
<gene>
    <name evidence="2" type="ORF">ACIO7M_06665</name>
</gene>
<dbReference type="RefSeq" id="WP_402378306.1">
    <property type="nucleotide sequence ID" value="NZ_JBIUYY010000002.1"/>
</dbReference>
<proteinExistence type="predicted"/>
<reference evidence="2 3" key="1">
    <citation type="submission" date="2024-10" db="EMBL/GenBank/DDBJ databases">
        <title>The Natural Products Discovery Center: Release of the First 8490 Sequenced Strains for Exploring Actinobacteria Biosynthetic Diversity.</title>
        <authorList>
            <person name="Kalkreuter E."/>
            <person name="Kautsar S.A."/>
            <person name="Yang D."/>
            <person name="Bader C.D."/>
            <person name="Teijaro C.N."/>
            <person name="Fluegel L."/>
            <person name="Davis C.M."/>
            <person name="Simpson J.R."/>
            <person name="Lauterbach L."/>
            <person name="Steele A.D."/>
            <person name="Gui C."/>
            <person name="Meng S."/>
            <person name="Li G."/>
            <person name="Viehrig K."/>
            <person name="Ye F."/>
            <person name="Su P."/>
            <person name="Kiefer A.F."/>
            <person name="Nichols A."/>
            <person name="Cepeda A.J."/>
            <person name="Yan W."/>
            <person name="Fan B."/>
            <person name="Jiang Y."/>
            <person name="Adhikari A."/>
            <person name="Zheng C.-J."/>
            <person name="Schuster L."/>
            <person name="Cowan T.M."/>
            <person name="Smanski M.J."/>
            <person name="Chevrette M.G."/>
            <person name="De Carvalho L.P.S."/>
            <person name="Shen B."/>
        </authorList>
    </citation>
    <scope>NUCLEOTIDE SEQUENCE [LARGE SCALE GENOMIC DNA]</scope>
    <source>
        <strain evidence="2 3">NPDC087220</strain>
    </source>
</reference>
<feature type="region of interest" description="Disordered" evidence="1">
    <location>
        <begin position="37"/>
        <end position="84"/>
    </location>
</feature>
<name>A0ABW8EFC9_STRT5</name>
<protein>
    <submittedName>
        <fullName evidence="2">Asp23/Gls24 family envelope stress response protein</fullName>
    </submittedName>
</protein>
<evidence type="ECO:0000256" key="1">
    <source>
        <dbReference type="SAM" id="MobiDB-lite"/>
    </source>
</evidence>
<sequence>MTREADRRPTVPRGERGATTVADRVVAKIAAQAAREALGRFTEPTGHVPPGHRTPHVTAVVRGAPERNGSEKAGGPAGSRPAHGQVRMRIAVELGYPSDVGAQCAAVRREVTERVTAWGGVEVSDLVVAVERLHSAHSRRTGRERVG</sequence>
<feature type="compositionally biased region" description="Basic and acidic residues" evidence="1">
    <location>
        <begin position="1"/>
        <end position="16"/>
    </location>
</feature>
<accession>A0ABW8EFC9</accession>
<keyword evidence="3" id="KW-1185">Reference proteome</keyword>
<evidence type="ECO:0000313" key="3">
    <source>
        <dbReference type="Proteomes" id="UP001617351"/>
    </source>
</evidence>
<feature type="region of interest" description="Disordered" evidence="1">
    <location>
        <begin position="1"/>
        <end position="22"/>
    </location>
</feature>
<dbReference type="EMBL" id="JBIUYY010000002">
    <property type="protein sequence ID" value="MFJ2820781.1"/>
    <property type="molecule type" value="Genomic_DNA"/>
</dbReference>
<evidence type="ECO:0000313" key="2">
    <source>
        <dbReference type="EMBL" id="MFJ2820781.1"/>
    </source>
</evidence>
<comment type="caution">
    <text evidence="2">The sequence shown here is derived from an EMBL/GenBank/DDBJ whole genome shotgun (WGS) entry which is preliminary data.</text>
</comment>
<organism evidence="2 3">
    <name type="scientific">Streptomyces toxytricini</name>
    <name type="common">Actinomyces toxytricini</name>
    <dbReference type="NCBI Taxonomy" id="67369"/>
    <lineage>
        <taxon>Bacteria</taxon>
        <taxon>Bacillati</taxon>
        <taxon>Actinomycetota</taxon>
        <taxon>Actinomycetes</taxon>
        <taxon>Kitasatosporales</taxon>
        <taxon>Streptomycetaceae</taxon>
        <taxon>Streptomyces</taxon>
    </lineage>
</organism>